<dbReference type="CDD" id="cd18432">
    <property type="entry name" value="BRCT_PAXIP1_rpt6_like"/>
    <property type="match status" value="1"/>
</dbReference>
<dbReference type="Gene3D" id="3.40.50.1820">
    <property type="entry name" value="alpha/beta hydrolase"/>
    <property type="match status" value="1"/>
</dbReference>
<feature type="region of interest" description="Disordered" evidence="1">
    <location>
        <begin position="362"/>
        <end position="611"/>
    </location>
</feature>
<feature type="compositionally biased region" description="Polar residues" evidence="1">
    <location>
        <begin position="432"/>
        <end position="450"/>
    </location>
</feature>
<protein>
    <recommendedName>
        <fullName evidence="2">BRCT domain-containing protein</fullName>
    </recommendedName>
</protein>
<feature type="compositionally biased region" description="Basic and acidic residues" evidence="1">
    <location>
        <begin position="364"/>
        <end position="386"/>
    </location>
</feature>
<dbReference type="GO" id="GO:1990683">
    <property type="term" value="P:DNA double-strand break attachment to nuclear envelope"/>
    <property type="evidence" value="ECO:0007669"/>
    <property type="project" value="TreeGrafter"/>
</dbReference>
<dbReference type="Pfam" id="PF12738">
    <property type="entry name" value="PTCB-BRCT"/>
    <property type="match status" value="2"/>
</dbReference>
<dbReference type="GO" id="GO:0035361">
    <property type="term" value="C:Cul8-RING ubiquitin ligase complex"/>
    <property type="evidence" value="ECO:0007669"/>
    <property type="project" value="TreeGrafter"/>
</dbReference>
<keyword evidence="4" id="KW-1185">Reference proteome</keyword>
<feature type="compositionally biased region" description="Polar residues" evidence="1">
    <location>
        <begin position="390"/>
        <end position="399"/>
    </location>
</feature>
<sequence length="1410" mass="156237">MIFSGLVFTSTGMPINDRNMVIQGVEELGGVFSMDMTDDVTHLIAVNPESSPKYQYALDHPQLGIKIVLPHWFQTCFNLRRRFPETIYLLPNPPLHDLDYVVSKTDIPSDSAPQLYANSLRPVITFLKEPSMVPSQSLVLQNKVIILAKDLFVLPDLRASFVEKIQEAGGSILEDEGEYDQDIVDIVICRYRKGHLYKQASKDGKIVASIDWLLSVLQTGKLTSPMGSLLHYPIPFRPIPGMSGKVITISNYNGPIREYIKRLIVTMGAVYKSTLTSPYAVDSTTHVICGDASGEKYEKGQEWNVKIVNHLWVEDCFLEWAIQSETKHKYVFLPPHSQLSFVFGAKLSPELVDEWVDVADGNESDARSDMSPKETKEVDTRTESAKSDMPSPTTDNKQVAEQDGGAHPGSNADKAEARPTARKKASKAVQEGETTTESPAETVAENTSASGAGAGGIRVISRARGAALEASKNLKKNVSDMNAFQKELRNEKRTPKKKRKMTDNDGDSARDESIEPEESEQDAKSSAAGSGEPLSPGKRRRTSTTPAVAPKSGRKGKTAAVAAAAQAEETHDIEMEEEEQEEAPRTLSKKAAQKESKDGASTSGSPRGPVRYITTSTVKIPAKLAKQLKALGVTEAKSVEQCTHLVANSVVRTEKFLYAIPACKEIVHEDWLQACVDANQILGEGEYPVKDAAGERKYKVKLADAMKRARQGKVFEGCLFYFTPNTQPKMGVLKPLVEIGGGKTTALLQTGLSFIGEKIQKAKERAKRRDSKASKRKRKGQRDGALLEEEMVDSGEDEKDEDQGGSESESEPSLSGDEQERTIIVISSKEDSDMWKPVLDAGASVYSTELVLMGLFRQELDLQATHNYVALRKVPKQGPKLFQRLDRILSKYTPWQILVGTFTVMYASHHADLFLGLTPAEEEKKMYSRRYTRAYTRSLWVFGALDAGFFTSQHLQPKVLRDAMSVVFTIYYLFFPKRAQEKLHMMNNSITPQQMRLSWEKVMHPALQFLSWVKFPRLGVRKTVRLTMSKKEGYHSDGEVTVSLFFKGTEEELAACDSLILDFPGGGFVAMHPDCHTDYLIPWAYQTGKVIVSVDYKKAPEYPFPHGVFECYDVYKLIVNTRGRCVGLSGDVDPSIVLVGDSAGGTMVTSAMNMIIETPGLRRPSGVLLIYPCTEVGLEFWISNEHLQIIEEEIARGPIPDDILKAQPGRGDGMTLGSKAAFADDQLLGTPFLRALMVMYIGGDTSLDHKTDYLMSPIHTPDHVLQEYPRTYIITGEKDPLCDDSVIFMAKLRRAKRNAAKPCENDTLRILNGVSHAFMQMMNIAPEYRDVARVLGEELSDMLRTAAAANAAAVAGADQSSPSNTKELARKASHFVTEWEQKNTRDAFSIYEHRRVAYLDVLGIDAPVGV</sequence>
<feature type="domain" description="BRCT" evidence="2">
    <location>
        <begin position="1"/>
        <end position="90"/>
    </location>
</feature>
<organism evidence="3 4">
    <name type="scientific">Actinomortierella ambigua</name>
    <dbReference type="NCBI Taxonomy" id="1343610"/>
    <lineage>
        <taxon>Eukaryota</taxon>
        <taxon>Fungi</taxon>
        <taxon>Fungi incertae sedis</taxon>
        <taxon>Mucoromycota</taxon>
        <taxon>Mortierellomycotina</taxon>
        <taxon>Mortierellomycetes</taxon>
        <taxon>Mortierellales</taxon>
        <taxon>Mortierellaceae</taxon>
        <taxon>Actinomortierella</taxon>
    </lineage>
</organism>
<feature type="domain" description="BRCT" evidence="2">
    <location>
        <begin position="242"/>
        <end position="317"/>
    </location>
</feature>
<dbReference type="GO" id="GO:0005634">
    <property type="term" value="C:nucleus"/>
    <property type="evidence" value="ECO:0007669"/>
    <property type="project" value="TreeGrafter"/>
</dbReference>
<evidence type="ECO:0000256" key="1">
    <source>
        <dbReference type="SAM" id="MobiDB-lite"/>
    </source>
</evidence>
<dbReference type="EMBL" id="JAAAJB010000297">
    <property type="protein sequence ID" value="KAG0259110.1"/>
    <property type="molecule type" value="Genomic_DNA"/>
</dbReference>
<feature type="domain" description="BRCT" evidence="2">
    <location>
        <begin position="623"/>
        <end position="689"/>
    </location>
</feature>
<feature type="compositionally biased region" description="Acidic residues" evidence="1">
    <location>
        <begin position="786"/>
        <end position="810"/>
    </location>
</feature>
<dbReference type="Pfam" id="PF16770">
    <property type="entry name" value="RTT107_BRCT_5"/>
    <property type="match status" value="1"/>
</dbReference>
<dbReference type="OrthoDB" id="342264at2759"/>
<evidence type="ECO:0000313" key="4">
    <source>
        <dbReference type="Proteomes" id="UP000807716"/>
    </source>
</evidence>
<dbReference type="SMART" id="SM00292">
    <property type="entry name" value="BRCT"/>
    <property type="match status" value="4"/>
</dbReference>
<name>A0A9P6Q2E7_9FUNG</name>
<dbReference type="CDD" id="cd18436">
    <property type="entry name" value="BRCT_BRC1_like_rpt2"/>
    <property type="match status" value="1"/>
</dbReference>
<dbReference type="Pfam" id="PF07859">
    <property type="entry name" value="Abhydrolase_3"/>
    <property type="match status" value="1"/>
</dbReference>
<gene>
    <name evidence="3" type="ORF">DFQ27_004237</name>
</gene>
<dbReference type="InterPro" id="IPR036420">
    <property type="entry name" value="BRCT_dom_sf"/>
</dbReference>
<accession>A0A9P6Q2E7</accession>
<feature type="compositionally biased region" description="Basic residues" evidence="1">
    <location>
        <begin position="764"/>
        <end position="780"/>
    </location>
</feature>
<feature type="domain" description="BRCT" evidence="2">
    <location>
        <begin position="135"/>
        <end position="230"/>
    </location>
</feature>
<dbReference type="CDD" id="cd17743">
    <property type="entry name" value="BRCT_BRC1_like_rpt5"/>
    <property type="match status" value="1"/>
</dbReference>
<dbReference type="Proteomes" id="UP000807716">
    <property type="component" value="Unassembled WGS sequence"/>
</dbReference>
<dbReference type="InterPro" id="IPR029058">
    <property type="entry name" value="AB_hydrolase_fold"/>
</dbReference>
<proteinExistence type="predicted"/>
<evidence type="ECO:0000313" key="3">
    <source>
        <dbReference type="EMBL" id="KAG0259110.1"/>
    </source>
</evidence>
<dbReference type="GO" id="GO:0016787">
    <property type="term" value="F:hydrolase activity"/>
    <property type="evidence" value="ECO:0007669"/>
    <property type="project" value="InterPro"/>
</dbReference>
<dbReference type="GO" id="GO:0006302">
    <property type="term" value="P:double-strand break repair"/>
    <property type="evidence" value="ECO:0007669"/>
    <property type="project" value="TreeGrafter"/>
</dbReference>
<dbReference type="PANTHER" id="PTHR47667:SF1">
    <property type="entry name" value="REGULATOR OF TY1 TRANSPOSITION PROTEIN 107"/>
    <property type="match status" value="1"/>
</dbReference>
<dbReference type="Gene3D" id="3.40.50.10190">
    <property type="entry name" value="BRCT domain"/>
    <property type="match status" value="4"/>
</dbReference>
<dbReference type="PANTHER" id="PTHR47667">
    <property type="entry name" value="REGULATOR OF TY1 TRANSPOSITION PROTEIN 107"/>
    <property type="match status" value="1"/>
</dbReference>
<evidence type="ECO:0000259" key="2">
    <source>
        <dbReference type="PROSITE" id="PS50172"/>
    </source>
</evidence>
<dbReference type="InterPro" id="IPR013094">
    <property type="entry name" value="AB_hydrolase_3"/>
</dbReference>
<dbReference type="InterPro" id="IPR053036">
    <property type="entry name" value="CellCycle_DNARepair_Reg"/>
</dbReference>
<dbReference type="InterPro" id="IPR001357">
    <property type="entry name" value="BRCT_dom"/>
</dbReference>
<feature type="compositionally biased region" description="Basic and acidic residues" evidence="1">
    <location>
        <begin position="501"/>
        <end position="513"/>
    </location>
</feature>
<dbReference type="SUPFAM" id="SSF53474">
    <property type="entry name" value="alpha/beta-Hydrolases"/>
    <property type="match status" value="1"/>
</dbReference>
<comment type="caution">
    <text evidence="3">The sequence shown here is derived from an EMBL/GenBank/DDBJ whole genome shotgun (WGS) entry which is preliminary data.</text>
</comment>
<feature type="region of interest" description="Disordered" evidence="1">
    <location>
        <begin position="763"/>
        <end position="820"/>
    </location>
</feature>
<reference evidence="3" key="1">
    <citation type="journal article" date="2020" name="Fungal Divers.">
        <title>Resolving the Mortierellaceae phylogeny through synthesis of multi-gene phylogenetics and phylogenomics.</title>
        <authorList>
            <person name="Vandepol N."/>
            <person name="Liber J."/>
            <person name="Desiro A."/>
            <person name="Na H."/>
            <person name="Kennedy M."/>
            <person name="Barry K."/>
            <person name="Grigoriev I.V."/>
            <person name="Miller A.N."/>
            <person name="O'Donnell K."/>
            <person name="Stajich J.E."/>
            <person name="Bonito G."/>
        </authorList>
    </citation>
    <scope>NUCLEOTIDE SEQUENCE</scope>
    <source>
        <strain evidence="3">BC1065</strain>
    </source>
</reference>
<dbReference type="SUPFAM" id="SSF52113">
    <property type="entry name" value="BRCT domain"/>
    <property type="match status" value="3"/>
</dbReference>
<dbReference type="PROSITE" id="PS50172">
    <property type="entry name" value="BRCT"/>
    <property type="match status" value="4"/>
</dbReference>